<dbReference type="Pfam" id="PF03435">
    <property type="entry name" value="Sacchrp_dh_NADP"/>
    <property type="match status" value="1"/>
</dbReference>
<protein>
    <submittedName>
        <fullName evidence="3">Homospermidine synthase</fullName>
    </submittedName>
</protein>
<dbReference type="InterPro" id="IPR032095">
    <property type="entry name" value="Sacchrp_dh-like_C"/>
</dbReference>
<proteinExistence type="predicted"/>
<feature type="domain" description="Saccharopine dehydrogenase-like C-terminal" evidence="2">
    <location>
        <begin position="155"/>
        <end position="436"/>
    </location>
</feature>
<evidence type="ECO:0000313" key="3">
    <source>
        <dbReference type="EMBL" id="OGG60673.1"/>
    </source>
</evidence>
<dbReference type="Pfam" id="PF16653">
    <property type="entry name" value="Sacchrp_dh_C"/>
    <property type="match status" value="1"/>
</dbReference>
<name>A0A1F6DGX2_9BACT</name>
<dbReference type="SUPFAM" id="SSF51735">
    <property type="entry name" value="NAD(P)-binding Rossmann-fold domains"/>
    <property type="match status" value="1"/>
</dbReference>
<evidence type="ECO:0000259" key="1">
    <source>
        <dbReference type="Pfam" id="PF03435"/>
    </source>
</evidence>
<sequence>MTKQKFNGRILIVGFGSIGQGVLPLLLRHLTVPPEKITIVTADKRGRAVAKEFGVRFILEPLTPDNYEKIILSHIEKGDFLCNVSVAVSSTDLIKLCQEKGILYIDTVVEPWAGYYTDASLSMSERSNYALREKALALRNLPINGLRATAVVAHGANPGLVSHFVKEALLRIAKDTGEKVSEPKTREEWAKLAQHLDIKVIHIAERDTQAPKKPKQMDEFVNTWSVDGFYSEGCQPAEMGWGTHEKHMPEKGGRHDFGCQAAIYLEQPGLATQVRSWTPISGPQYGWVITHNESISIADYLTVRDGKRVVYRPTVHYAYHPCDGAVLSLIETAERGGTLQNISRLISNEILPGGVDELGVLLMGHRKNALWYGSRLSIDEARALVPHNNATGLQVCAGILGAMIWAIRNPEAGIVDSEELDHHVVMEAARPYLGTMLAEYTDWTPLAQRGELFPEKLDKKDPWQFDNFLVS</sequence>
<dbReference type="Gene3D" id="3.40.50.720">
    <property type="entry name" value="NAD(P)-binding Rossmann-like Domain"/>
    <property type="match status" value="1"/>
</dbReference>
<dbReference type="AlphaFoldDB" id="A0A1F6DGX2"/>
<dbReference type="EMBL" id="MFLD01000010">
    <property type="protein sequence ID" value="OGG60673.1"/>
    <property type="molecule type" value="Genomic_DNA"/>
</dbReference>
<dbReference type="Proteomes" id="UP000178042">
    <property type="component" value="Unassembled WGS sequence"/>
</dbReference>
<evidence type="ECO:0000259" key="2">
    <source>
        <dbReference type="Pfam" id="PF16653"/>
    </source>
</evidence>
<comment type="caution">
    <text evidence="3">The sequence shown here is derived from an EMBL/GenBank/DDBJ whole genome shotgun (WGS) entry which is preliminary data.</text>
</comment>
<dbReference type="InterPro" id="IPR036291">
    <property type="entry name" value="NAD(P)-bd_dom_sf"/>
</dbReference>
<dbReference type="Gene3D" id="3.30.360.30">
    <property type="entry name" value="homospermidine synthase like"/>
    <property type="match status" value="1"/>
</dbReference>
<accession>A0A1F6DGX2</accession>
<gene>
    <name evidence="3" type="ORF">A3C86_03470</name>
</gene>
<organism evidence="3 4">
    <name type="scientific">Candidatus Kaiserbacteria bacterium RIFCSPHIGHO2_02_FULL_49_16</name>
    <dbReference type="NCBI Taxonomy" id="1798490"/>
    <lineage>
        <taxon>Bacteria</taxon>
        <taxon>Candidatus Kaiseribacteriota</taxon>
    </lineage>
</organism>
<reference evidence="3 4" key="1">
    <citation type="journal article" date="2016" name="Nat. Commun.">
        <title>Thousands of microbial genomes shed light on interconnected biogeochemical processes in an aquifer system.</title>
        <authorList>
            <person name="Anantharaman K."/>
            <person name="Brown C.T."/>
            <person name="Hug L.A."/>
            <person name="Sharon I."/>
            <person name="Castelle C.J."/>
            <person name="Probst A.J."/>
            <person name="Thomas B.C."/>
            <person name="Singh A."/>
            <person name="Wilkins M.J."/>
            <person name="Karaoz U."/>
            <person name="Brodie E.L."/>
            <person name="Williams K.H."/>
            <person name="Hubbard S.S."/>
            <person name="Banfield J.F."/>
        </authorList>
    </citation>
    <scope>NUCLEOTIDE SEQUENCE [LARGE SCALE GENOMIC DNA]</scope>
</reference>
<feature type="domain" description="Saccharopine dehydrogenase NADP binding" evidence="1">
    <location>
        <begin position="10"/>
        <end position="139"/>
    </location>
</feature>
<dbReference type="InterPro" id="IPR023181">
    <property type="entry name" value="Homospermid_syn-like_C"/>
</dbReference>
<evidence type="ECO:0000313" key="4">
    <source>
        <dbReference type="Proteomes" id="UP000178042"/>
    </source>
</evidence>
<dbReference type="InterPro" id="IPR005097">
    <property type="entry name" value="Sacchrp_dh_NADP-bd"/>
</dbReference>